<feature type="transmembrane region" description="Helical" evidence="6">
    <location>
        <begin position="336"/>
        <end position="355"/>
    </location>
</feature>
<gene>
    <name evidence="9" type="ORF">FCN80_04615</name>
</gene>
<proteinExistence type="predicted"/>
<evidence type="ECO:0000256" key="2">
    <source>
        <dbReference type="ARBA" id="ARBA00012438"/>
    </source>
</evidence>
<feature type="transmembrane region" description="Helical" evidence="6">
    <location>
        <begin position="367"/>
        <end position="384"/>
    </location>
</feature>
<evidence type="ECO:0000313" key="10">
    <source>
        <dbReference type="Proteomes" id="UP000305202"/>
    </source>
</evidence>
<keyword evidence="6" id="KW-0472">Membrane</keyword>
<dbReference type="Gene3D" id="3.30.565.10">
    <property type="entry name" value="Histidine kinase-like ATPase, C-terminal domain"/>
    <property type="match status" value="1"/>
</dbReference>
<dbReference type="SUPFAM" id="SSF55874">
    <property type="entry name" value="ATPase domain of HSP90 chaperone/DNA topoisomerase II/histidine kinase"/>
    <property type="match status" value="1"/>
</dbReference>
<keyword evidence="6" id="KW-1133">Transmembrane helix</keyword>
<dbReference type="InterPro" id="IPR005467">
    <property type="entry name" value="His_kinase_dom"/>
</dbReference>
<keyword evidence="6" id="KW-0812">Transmembrane</keyword>
<feature type="transmembrane region" description="Helical" evidence="6">
    <location>
        <begin position="279"/>
        <end position="299"/>
    </location>
</feature>
<reference evidence="9 10" key="1">
    <citation type="submission" date="2019-04" db="EMBL/GenBank/DDBJ databases">
        <authorList>
            <person name="Li M."/>
            <person name="Gao C."/>
        </authorList>
    </citation>
    <scope>NUCLEOTIDE SEQUENCE [LARGE SCALE GENOMIC DNA]</scope>
    <source>
        <strain evidence="9 10">BGMRC 2031</strain>
    </source>
</reference>
<dbReference type="InterPro" id="IPR050482">
    <property type="entry name" value="Sensor_HK_TwoCompSys"/>
</dbReference>
<protein>
    <recommendedName>
        <fullName evidence="2">histidine kinase</fullName>
        <ecNumber evidence="2">2.7.13.3</ecNumber>
    </recommendedName>
</protein>
<dbReference type="Pfam" id="PF02518">
    <property type="entry name" value="HATPase_c"/>
    <property type="match status" value="1"/>
</dbReference>
<dbReference type="PANTHER" id="PTHR24421">
    <property type="entry name" value="NITRATE/NITRITE SENSOR PROTEIN NARX-RELATED"/>
    <property type="match status" value="1"/>
</dbReference>
<evidence type="ECO:0000256" key="6">
    <source>
        <dbReference type="SAM" id="Phobius"/>
    </source>
</evidence>
<feature type="transmembrane region" description="Helical" evidence="6">
    <location>
        <begin position="249"/>
        <end position="267"/>
    </location>
</feature>
<dbReference type="SMART" id="SM00387">
    <property type="entry name" value="HATPase_c"/>
    <property type="match status" value="1"/>
</dbReference>
<sequence>MRADAPWRRKYGSYLFAGLLSLFCAFPSRAAAAPILRQDEITTLNRADVLFDNARKPPTRRGVTRTLPDNWKKNNPNMSCIAWYRLRFNLTQLPEQPLALYLPHLSVVGEIWLNDSLLNPNVHFGTGGRHPVAMSDEPIYIVLPAGLFHVGNNVLSIRLQGDSAMRSGLSQIYLGPAITLHRIWFHRYLLQVIVSYIMLVLIIGALCFLLAYAWQQRRFFTIQFALVLSLLTLLIYLMDLRISLGDQQALRAIVSTAMYWALCLAGYRMAGIKLRWYPPLLHSVTAATLLAMLALMLMGDATDRIWLITWPHVAIRLVPIALLLHQGWQSRSMKIFLLGLTALLWNITVAQSYFIIMDWLPWDSFRLSFAGALPFSLVMIYHFAERFIADREGNLREQRAAIVAERTRILQDMHDGMGAQLITALRLARRNDTDRRELARHIEESLQDLRLIIDSLDITEHDLLPLLGNLRFRLEPQLHALGIALAWDVSPIPALPYLTPASALSVLRIVQEAVNNALQHAQPGQITLSVRQEDDVIAIRIADDGCGLIPTVRHPGSRGLSGMQTRANDLRARLDIRGDDQGTVVSLLLPLHAKG</sequence>
<organism evidence="9 10">
    <name type="scientific">Martelella alba</name>
    <dbReference type="NCBI Taxonomy" id="2590451"/>
    <lineage>
        <taxon>Bacteria</taxon>
        <taxon>Pseudomonadati</taxon>
        <taxon>Pseudomonadota</taxon>
        <taxon>Alphaproteobacteria</taxon>
        <taxon>Hyphomicrobiales</taxon>
        <taxon>Aurantimonadaceae</taxon>
        <taxon>Martelella</taxon>
    </lineage>
</organism>
<name>A0ABY2SP19_9HYPH</name>
<evidence type="ECO:0000256" key="4">
    <source>
        <dbReference type="ARBA" id="ARBA00022777"/>
    </source>
</evidence>
<evidence type="ECO:0000256" key="7">
    <source>
        <dbReference type="SAM" id="SignalP"/>
    </source>
</evidence>
<dbReference type="InterPro" id="IPR036890">
    <property type="entry name" value="HATPase_C_sf"/>
</dbReference>
<dbReference type="InterPro" id="IPR003594">
    <property type="entry name" value="HATPase_dom"/>
</dbReference>
<comment type="caution">
    <text evidence="9">The sequence shown here is derived from an EMBL/GenBank/DDBJ whole genome shotgun (WGS) entry which is preliminary data.</text>
</comment>
<dbReference type="PANTHER" id="PTHR24421:SF10">
    <property type="entry name" value="NITRATE_NITRITE SENSOR PROTEIN NARQ"/>
    <property type="match status" value="1"/>
</dbReference>
<dbReference type="PROSITE" id="PS50109">
    <property type="entry name" value="HIS_KIN"/>
    <property type="match status" value="1"/>
</dbReference>
<keyword evidence="3" id="KW-0808">Transferase</keyword>
<evidence type="ECO:0000256" key="3">
    <source>
        <dbReference type="ARBA" id="ARBA00022679"/>
    </source>
</evidence>
<keyword evidence="5" id="KW-0902">Two-component regulatory system</keyword>
<evidence type="ECO:0000259" key="8">
    <source>
        <dbReference type="PROSITE" id="PS50109"/>
    </source>
</evidence>
<feature type="transmembrane region" description="Helical" evidence="6">
    <location>
        <begin position="188"/>
        <end position="212"/>
    </location>
</feature>
<feature type="transmembrane region" description="Helical" evidence="6">
    <location>
        <begin position="219"/>
        <end position="237"/>
    </location>
</feature>
<evidence type="ECO:0000256" key="5">
    <source>
        <dbReference type="ARBA" id="ARBA00023012"/>
    </source>
</evidence>
<keyword evidence="7" id="KW-0732">Signal</keyword>
<feature type="signal peptide" evidence="7">
    <location>
        <begin position="1"/>
        <end position="30"/>
    </location>
</feature>
<accession>A0ABY2SP19</accession>
<evidence type="ECO:0000313" key="9">
    <source>
        <dbReference type="EMBL" id="TKI07733.1"/>
    </source>
</evidence>
<feature type="domain" description="Histidine kinase" evidence="8">
    <location>
        <begin position="408"/>
        <end position="593"/>
    </location>
</feature>
<keyword evidence="10" id="KW-1185">Reference proteome</keyword>
<dbReference type="RefSeq" id="WP_136988728.1">
    <property type="nucleotide sequence ID" value="NZ_SZPQ01000003.1"/>
</dbReference>
<comment type="catalytic activity">
    <reaction evidence="1">
        <text>ATP + protein L-histidine = ADP + protein N-phospho-L-histidine.</text>
        <dbReference type="EC" id="2.7.13.3"/>
    </reaction>
</comment>
<dbReference type="EC" id="2.7.13.3" evidence="2"/>
<feature type="transmembrane region" description="Helical" evidence="6">
    <location>
        <begin position="305"/>
        <end position="324"/>
    </location>
</feature>
<keyword evidence="4" id="KW-0418">Kinase</keyword>
<evidence type="ECO:0000256" key="1">
    <source>
        <dbReference type="ARBA" id="ARBA00000085"/>
    </source>
</evidence>
<dbReference type="EMBL" id="SZPQ01000003">
    <property type="protein sequence ID" value="TKI07733.1"/>
    <property type="molecule type" value="Genomic_DNA"/>
</dbReference>
<feature type="chain" id="PRO_5047271911" description="histidine kinase" evidence="7">
    <location>
        <begin position="31"/>
        <end position="595"/>
    </location>
</feature>
<dbReference type="Proteomes" id="UP000305202">
    <property type="component" value="Unassembled WGS sequence"/>
</dbReference>
<dbReference type="CDD" id="cd16917">
    <property type="entry name" value="HATPase_UhpB-NarQ-NarX-like"/>
    <property type="match status" value="1"/>
</dbReference>